<evidence type="ECO:0008006" key="5">
    <source>
        <dbReference type="Google" id="ProtNLM"/>
    </source>
</evidence>
<dbReference type="OrthoDB" id="54272at2"/>
<organism evidence="3 4">
    <name type="scientific">Tardibacter chloracetimidivorans</name>
    <dbReference type="NCBI Taxonomy" id="1921510"/>
    <lineage>
        <taxon>Bacteria</taxon>
        <taxon>Pseudomonadati</taxon>
        <taxon>Pseudomonadota</taxon>
        <taxon>Alphaproteobacteria</taxon>
        <taxon>Sphingomonadales</taxon>
        <taxon>Sphingomonadaceae</taxon>
        <taxon>Tardibacter</taxon>
    </lineage>
</organism>
<dbReference type="KEGG" id="sphj:BSL82_04520"/>
<keyword evidence="2" id="KW-0503">Monooxygenase</keyword>
<comment type="similarity">
    <text evidence="1 2">Belongs to the cytochrome P450 family.</text>
</comment>
<dbReference type="EMBL" id="CP018221">
    <property type="protein sequence ID" value="API58664.1"/>
    <property type="molecule type" value="Genomic_DNA"/>
</dbReference>
<dbReference type="InterPro" id="IPR036396">
    <property type="entry name" value="Cyt_P450_sf"/>
</dbReference>
<dbReference type="GO" id="GO:0016705">
    <property type="term" value="F:oxidoreductase activity, acting on paired donors, with incorporation or reduction of molecular oxygen"/>
    <property type="evidence" value="ECO:0007669"/>
    <property type="project" value="InterPro"/>
</dbReference>
<dbReference type="GO" id="GO:0004497">
    <property type="term" value="F:monooxygenase activity"/>
    <property type="evidence" value="ECO:0007669"/>
    <property type="project" value="UniProtKB-KW"/>
</dbReference>
<dbReference type="AlphaFoldDB" id="A0A1L3ZSR0"/>
<dbReference type="STRING" id="1921510.BSL82_04520"/>
<proteinExistence type="inferred from homology"/>
<dbReference type="InterPro" id="IPR017972">
    <property type="entry name" value="Cyt_P450_CS"/>
</dbReference>
<evidence type="ECO:0000256" key="2">
    <source>
        <dbReference type="RuleBase" id="RU000461"/>
    </source>
</evidence>
<protein>
    <recommendedName>
        <fullName evidence="5">Cytochrome P450</fullName>
    </recommendedName>
</protein>
<dbReference type="Proteomes" id="UP000182063">
    <property type="component" value="Chromosome"/>
</dbReference>
<sequence>MREGICPASAAVVSIDKVDVLQRVLRSKGVENVPDVSADNYRQKTELGDINVREFQDGNLSMLNGDAHRHRRKHLNALVRPEQLIYFREDVIVPSVERWLARAVKPDERGMMRCDLSAVVERTFLEFTAKLIGLQDIETEERMARLRSCCVPMFAGLSASHFADREAVTRAGLEAKRIFVEEYYRPSFEAMKQRLGQNASDGSDVDSAETNLLHMIATAVDERYLDERNAVIESILMFVATTGTSVQAVLSTIDDLLNWLEDHPEDWENVEDLEFLSLALQESLRLRAPFVSYITRLATEDLEVEGCPIKAGDEIHGLIPRAGRDAAVFGPDAHIFNPRREVPKGVNRYGLAFGGGPHQCLGLRVVLGNDGKGGSHIRLLQHFFKGGVQRASDEKPEVLAMGEMEVADNIPTYISYPVVFTKWDRLQAV</sequence>
<dbReference type="PRINTS" id="PR00359">
    <property type="entry name" value="BP450"/>
</dbReference>
<evidence type="ECO:0000313" key="3">
    <source>
        <dbReference type="EMBL" id="API58664.1"/>
    </source>
</evidence>
<keyword evidence="2" id="KW-0349">Heme</keyword>
<dbReference type="PROSITE" id="PS00086">
    <property type="entry name" value="CYTOCHROME_P450"/>
    <property type="match status" value="1"/>
</dbReference>
<keyword evidence="2" id="KW-0560">Oxidoreductase</keyword>
<gene>
    <name evidence="3" type="ORF">BSL82_04520</name>
</gene>
<dbReference type="Pfam" id="PF00067">
    <property type="entry name" value="p450"/>
    <property type="match status" value="1"/>
</dbReference>
<dbReference type="GO" id="GO:0005506">
    <property type="term" value="F:iron ion binding"/>
    <property type="evidence" value="ECO:0007669"/>
    <property type="project" value="InterPro"/>
</dbReference>
<dbReference type="CDD" id="cd00302">
    <property type="entry name" value="cytochrome_P450"/>
    <property type="match status" value="1"/>
</dbReference>
<dbReference type="SUPFAM" id="SSF48264">
    <property type="entry name" value="Cytochrome P450"/>
    <property type="match status" value="1"/>
</dbReference>
<accession>A0A1L3ZSR0</accession>
<dbReference type="InterPro" id="IPR002397">
    <property type="entry name" value="Cyt_P450_B"/>
</dbReference>
<dbReference type="PANTHER" id="PTHR46696:SF1">
    <property type="entry name" value="CYTOCHROME P450 YJIB-RELATED"/>
    <property type="match status" value="1"/>
</dbReference>
<dbReference type="RefSeq" id="WP_158010683.1">
    <property type="nucleotide sequence ID" value="NZ_CP018221.1"/>
</dbReference>
<keyword evidence="4" id="KW-1185">Reference proteome</keyword>
<evidence type="ECO:0000256" key="1">
    <source>
        <dbReference type="ARBA" id="ARBA00010617"/>
    </source>
</evidence>
<dbReference type="PANTHER" id="PTHR46696">
    <property type="entry name" value="P450, PUTATIVE (EUROFUNG)-RELATED"/>
    <property type="match status" value="1"/>
</dbReference>
<keyword evidence="2" id="KW-0479">Metal-binding</keyword>
<evidence type="ECO:0000313" key="4">
    <source>
        <dbReference type="Proteomes" id="UP000182063"/>
    </source>
</evidence>
<keyword evidence="2" id="KW-0408">Iron</keyword>
<name>A0A1L3ZSR0_9SPHN</name>
<dbReference type="GO" id="GO:0020037">
    <property type="term" value="F:heme binding"/>
    <property type="evidence" value="ECO:0007669"/>
    <property type="project" value="InterPro"/>
</dbReference>
<dbReference type="InterPro" id="IPR001128">
    <property type="entry name" value="Cyt_P450"/>
</dbReference>
<dbReference type="Gene3D" id="1.10.630.10">
    <property type="entry name" value="Cytochrome P450"/>
    <property type="match status" value="1"/>
</dbReference>
<reference evidence="4" key="1">
    <citation type="submission" date="2016-11" db="EMBL/GenBank/DDBJ databases">
        <title>Complete Genome Sequence of alachlor-degrading Sphingomonas sp. strain JJ-A5.</title>
        <authorList>
            <person name="Lee H."/>
            <person name="Ka J.-O."/>
        </authorList>
    </citation>
    <scope>NUCLEOTIDE SEQUENCE [LARGE SCALE GENOMIC DNA]</scope>
    <source>
        <strain evidence="4">JJ-A5</strain>
    </source>
</reference>